<keyword evidence="2" id="KW-0719">Serine esterase</keyword>
<dbReference type="Proteomes" id="UP000233080">
    <property type="component" value="Unassembled WGS sequence"/>
</dbReference>
<accession>A0A2K5HRG9</accession>
<dbReference type="Ensembl" id="ENSCANT00000026013.1">
    <property type="protein sequence ID" value="ENSCANP00000006940.1"/>
    <property type="gene ID" value="ENSCANG00000023103.1"/>
</dbReference>
<dbReference type="GO" id="GO:0047372">
    <property type="term" value="F:monoacylglycerol lipase activity"/>
    <property type="evidence" value="ECO:0007669"/>
    <property type="project" value="TreeGrafter"/>
</dbReference>
<keyword evidence="4" id="KW-1133">Transmembrane helix</keyword>
<sequence>MQRLAMDLRMLSRELSLYLEHQVRVGFFGSGVGLSLILGFSVAYACYYLSSIAKKPQLVTGGESFSRFLQDHCPVVTETYYPTVWCWESRGQTLLRPFITSKPPVQYRNELIKTADGGQISLDWFDNDNSTCYMDASTRPTILLLPGLTGTSKESYILHMIHLSEELGYRHRHMFVKQVDMDHVMKAKSIREFDKRFTSVMFGYRTIDDYYTDASPSRRLTSVGIPVLCLNSVDDVFSPSHAIPIETAKQNPNVALVLTSYGGHIGFLEGIWPRQSTYMDRVFKQFVQAMVEHGHELS</sequence>
<dbReference type="PANTHER" id="PTHR10794:SF50">
    <property type="entry name" value="PHOSPHOLIPASE ABHD3"/>
    <property type="match status" value="1"/>
</dbReference>
<dbReference type="InterPro" id="IPR012020">
    <property type="entry name" value="ABHD4"/>
</dbReference>
<evidence type="ECO:0008006" key="7">
    <source>
        <dbReference type="Google" id="ProtNLM"/>
    </source>
</evidence>
<proteinExistence type="inferred from homology"/>
<keyword evidence="4" id="KW-0472">Membrane</keyword>
<dbReference type="PROSITE" id="PS01133">
    <property type="entry name" value="UPF0017"/>
    <property type="match status" value="1"/>
</dbReference>
<dbReference type="InterPro" id="IPR000952">
    <property type="entry name" value="AB_hydrolase_4_CS"/>
</dbReference>
<evidence type="ECO:0000256" key="2">
    <source>
        <dbReference type="ARBA" id="ARBA00022487"/>
    </source>
</evidence>
<name>A0A2K5HRG9_COLAP</name>
<dbReference type="PANTHER" id="PTHR10794">
    <property type="entry name" value="ABHYDROLASE DOMAIN-CONTAINING PROTEIN"/>
    <property type="match status" value="1"/>
</dbReference>
<evidence type="ECO:0000313" key="5">
    <source>
        <dbReference type="Ensembl" id="ENSCANP00000006940.1"/>
    </source>
</evidence>
<evidence type="ECO:0000256" key="4">
    <source>
        <dbReference type="SAM" id="Phobius"/>
    </source>
</evidence>
<dbReference type="GO" id="GO:0008126">
    <property type="term" value="F:acetylesterase activity"/>
    <property type="evidence" value="ECO:0007669"/>
    <property type="project" value="TreeGrafter"/>
</dbReference>
<dbReference type="InterPro" id="IPR029058">
    <property type="entry name" value="AB_hydrolase_fold"/>
</dbReference>
<organism evidence="5 6">
    <name type="scientific">Colobus angolensis palliatus</name>
    <name type="common">Peters' Angolan colobus</name>
    <dbReference type="NCBI Taxonomy" id="336983"/>
    <lineage>
        <taxon>Eukaryota</taxon>
        <taxon>Metazoa</taxon>
        <taxon>Chordata</taxon>
        <taxon>Craniata</taxon>
        <taxon>Vertebrata</taxon>
        <taxon>Euteleostomi</taxon>
        <taxon>Mammalia</taxon>
        <taxon>Eutheria</taxon>
        <taxon>Euarchontoglires</taxon>
        <taxon>Primates</taxon>
        <taxon>Haplorrhini</taxon>
        <taxon>Catarrhini</taxon>
        <taxon>Cercopithecidae</taxon>
        <taxon>Colobinae</taxon>
        <taxon>Colobus</taxon>
    </lineage>
</organism>
<dbReference type="SUPFAM" id="SSF53474">
    <property type="entry name" value="alpha/beta-Hydrolases"/>
    <property type="match status" value="2"/>
</dbReference>
<keyword evidence="3" id="KW-0378">Hydrolase</keyword>
<comment type="similarity">
    <text evidence="1">Belongs to the AB hydrolase superfamily. AB hydrolase 4 family.</text>
</comment>
<dbReference type="GO" id="GO:0051792">
    <property type="term" value="P:medium-chain fatty acid biosynthetic process"/>
    <property type="evidence" value="ECO:0007669"/>
    <property type="project" value="TreeGrafter"/>
</dbReference>
<dbReference type="PIRSF" id="PIRSF005211">
    <property type="entry name" value="Ab_hydro_YheT"/>
    <property type="match status" value="1"/>
</dbReference>
<keyword evidence="4" id="KW-0812">Transmembrane</keyword>
<reference evidence="5" key="2">
    <citation type="submission" date="2025-09" db="UniProtKB">
        <authorList>
            <consortium name="Ensembl"/>
        </authorList>
    </citation>
    <scope>IDENTIFICATION</scope>
</reference>
<dbReference type="AlphaFoldDB" id="A0A2K5HRG9"/>
<protein>
    <recommendedName>
        <fullName evidence="7">AB hydrolase-1 domain-containing protein</fullName>
    </recommendedName>
</protein>
<evidence type="ECO:0000256" key="1">
    <source>
        <dbReference type="ARBA" id="ARBA00010884"/>
    </source>
</evidence>
<evidence type="ECO:0000256" key="3">
    <source>
        <dbReference type="ARBA" id="ARBA00022801"/>
    </source>
</evidence>
<dbReference type="InterPro" id="IPR050960">
    <property type="entry name" value="AB_hydrolase_4_sf"/>
</dbReference>
<evidence type="ECO:0000313" key="6">
    <source>
        <dbReference type="Proteomes" id="UP000233080"/>
    </source>
</evidence>
<feature type="transmembrane region" description="Helical" evidence="4">
    <location>
        <begin position="25"/>
        <end position="49"/>
    </location>
</feature>
<reference evidence="5" key="1">
    <citation type="submission" date="2025-08" db="UniProtKB">
        <authorList>
            <consortium name="Ensembl"/>
        </authorList>
    </citation>
    <scope>IDENTIFICATION</scope>
</reference>
<dbReference type="GO" id="GO:0051793">
    <property type="term" value="P:medium-chain fatty acid catabolic process"/>
    <property type="evidence" value="ECO:0007669"/>
    <property type="project" value="TreeGrafter"/>
</dbReference>
<dbReference type="GO" id="GO:0004623">
    <property type="term" value="F:phospholipase A2 activity"/>
    <property type="evidence" value="ECO:0007669"/>
    <property type="project" value="TreeGrafter"/>
</dbReference>
<keyword evidence="6" id="KW-1185">Reference proteome</keyword>
<dbReference type="GO" id="GO:0046470">
    <property type="term" value="P:phosphatidylcholine metabolic process"/>
    <property type="evidence" value="ECO:0007669"/>
    <property type="project" value="TreeGrafter"/>
</dbReference>
<dbReference type="GO" id="GO:0008970">
    <property type="term" value="F:phospholipase A1 activity"/>
    <property type="evidence" value="ECO:0007669"/>
    <property type="project" value="TreeGrafter"/>
</dbReference>